<sequence length="241" mass="27202">MQENQTRKTLRLRLRHLRATLRRLSDKDKNTYAAVAAALCLALYFGLIWPRGHTRLSQLAYELEKQATRDKLAAKQPARPPAPLPSLGGKNLVEARRELSELHRQVDETRNEVARLNGSFVPLDDSLAMNALKTGLTSLAEAGDMEVLALEHVYLRNEDKERAPTSQMVHEAAQGNPFKRPLIVMRARASYHGLMQFLDGLSRLPYVAAPVSSDISVQVERHPETRAPVRQWLDVQIRFAV</sequence>
<accession>C7RKW7</accession>
<evidence type="ECO:0000256" key="2">
    <source>
        <dbReference type="SAM" id="MobiDB-lite"/>
    </source>
</evidence>
<reference evidence="4" key="1">
    <citation type="submission" date="2009-08" db="EMBL/GenBank/DDBJ databases">
        <authorList>
            <consortium name="US DOE Joint Genome Institute"/>
            <person name="Lucas S."/>
            <person name="Copeland A."/>
            <person name="Lapidus A."/>
            <person name="Glavina del Rio T."/>
            <person name="Dalin E."/>
            <person name="Tice H."/>
            <person name="Bruce D."/>
            <person name="Barry K."/>
            <person name="Pitluck S."/>
            <person name="Lowry S."/>
            <person name="Larimer F."/>
            <person name="Land M."/>
            <person name="Hauser L."/>
            <person name="Kyrpides N."/>
            <person name="Ivanova N."/>
            <person name="McMahon K.D."/>
            <person name="Hugenholtz P."/>
        </authorList>
    </citation>
    <scope>NUCLEOTIDE SEQUENCE</scope>
    <source>
        <strain evidence="4">UW-1</strain>
    </source>
</reference>
<gene>
    <name evidence="4" type="ordered locus">CAP2UW1_0438</name>
</gene>
<evidence type="ECO:0000256" key="1">
    <source>
        <dbReference type="SAM" id="Coils"/>
    </source>
</evidence>
<organism evidence="4">
    <name type="scientific">Accumulibacter regalis</name>
    <dbReference type="NCBI Taxonomy" id="522306"/>
    <lineage>
        <taxon>Bacteria</taxon>
        <taxon>Pseudomonadati</taxon>
        <taxon>Pseudomonadota</taxon>
        <taxon>Betaproteobacteria</taxon>
        <taxon>Candidatus Accumulibacter</taxon>
    </lineage>
</organism>
<proteinExistence type="predicted"/>
<keyword evidence="3" id="KW-1133">Transmembrane helix</keyword>
<evidence type="ECO:0000256" key="3">
    <source>
        <dbReference type="SAM" id="Phobius"/>
    </source>
</evidence>
<feature type="region of interest" description="Disordered" evidence="2">
    <location>
        <begin position="71"/>
        <end position="90"/>
    </location>
</feature>
<dbReference type="EMBL" id="CP001715">
    <property type="protein sequence ID" value="ACV33789.1"/>
    <property type="molecule type" value="Genomic_DNA"/>
</dbReference>
<keyword evidence="3" id="KW-0812">Transmembrane</keyword>
<dbReference type="STRING" id="522306.CAP2UW1_0438"/>
<protein>
    <submittedName>
        <fullName evidence="4">Uncharacterized protein</fullName>
    </submittedName>
</protein>
<dbReference type="eggNOG" id="ENOG5033VV8">
    <property type="taxonomic scope" value="Bacteria"/>
</dbReference>
<reference evidence="4" key="2">
    <citation type="submission" date="2009-09" db="EMBL/GenBank/DDBJ databases">
        <title>Complete sequence of chromosome of Candidatus Accumulibacter phosphatis clade IIA str. UW-1.</title>
        <authorList>
            <consortium name="US DOE Joint Genome Institute"/>
            <person name="Martin H.G."/>
            <person name="Ivanova N."/>
            <person name="Kunin V."/>
            <person name="Warnecke F."/>
            <person name="Barry K."/>
            <person name="He S."/>
            <person name="Salamov A."/>
            <person name="Szeto E."/>
            <person name="Dalin E."/>
            <person name="Pangilinan J.L."/>
            <person name="Lapidus A."/>
            <person name="Lowry S."/>
            <person name="Kyrpides N.C."/>
            <person name="McMahon K.D."/>
            <person name="Hugenholtz P."/>
        </authorList>
    </citation>
    <scope>NUCLEOTIDE SEQUENCE [LARGE SCALE GENOMIC DNA]</scope>
    <source>
        <strain evidence="4">UW-1</strain>
    </source>
</reference>
<keyword evidence="3" id="KW-0472">Membrane</keyword>
<evidence type="ECO:0000313" key="4">
    <source>
        <dbReference type="EMBL" id="ACV33789.1"/>
    </source>
</evidence>
<dbReference type="AlphaFoldDB" id="C7RKW7"/>
<feature type="coiled-coil region" evidence="1">
    <location>
        <begin position="92"/>
        <end position="119"/>
    </location>
</feature>
<name>C7RKW7_ACCRE</name>
<dbReference type="OrthoDB" id="9180765at2"/>
<feature type="transmembrane region" description="Helical" evidence="3">
    <location>
        <begin position="31"/>
        <end position="49"/>
    </location>
</feature>
<dbReference type="KEGG" id="app:CAP2UW1_0438"/>
<dbReference type="HOGENOM" id="CLU_1149876_0_0_4"/>
<keyword evidence="1" id="KW-0175">Coiled coil</keyword>